<dbReference type="AlphaFoldDB" id="A0A0E0D1J5"/>
<evidence type="ECO:0000313" key="3">
    <source>
        <dbReference type="Proteomes" id="UP000008021"/>
    </source>
</evidence>
<keyword evidence="3" id="KW-1185">Reference proteome</keyword>
<accession>A0A0E0D1J5</accession>
<proteinExistence type="predicted"/>
<organism evidence="2">
    <name type="scientific">Oryza meridionalis</name>
    <dbReference type="NCBI Taxonomy" id="40149"/>
    <lineage>
        <taxon>Eukaryota</taxon>
        <taxon>Viridiplantae</taxon>
        <taxon>Streptophyta</taxon>
        <taxon>Embryophyta</taxon>
        <taxon>Tracheophyta</taxon>
        <taxon>Spermatophyta</taxon>
        <taxon>Magnoliopsida</taxon>
        <taxon>Liliopsida</taxon>
        <taxon>Poales</taxon>
        <taxon>Poaceae</taxon>
        <taxon>BOP clade</taxon>
        <taxon>Oryzoideae</taxon>
        <taxon>Oryzeae</taxon>
        <taxon>Oryzinae</taxon>
        <taxon>Oryza</taxon>
    </lineage>
</organism>
<protein>
    <submittedName>
        <fullName evidence="2">Uncharacterized protein</fullName>
    </submittedName>
</protein>
<feature type="compositionally biased region" description="Polar residues" evidence="1">
    <location>
        <begin position="1"/>
        <end position="19"/>
    </location>
</feature>
<sequence>MTAGSSQPGESWLGNSQAAAQGRLGREGLSASSPSSPWLPAWCLDPLLCSARRMEIGASSPVQPRLVLGARSGGDHEMGDFSFFCAEGKEGEDTRLN</sequence>
<evidence type="ECO:0000256" key="1">
    <source>
        <dbReference type="SAM" id="MobiDB-lite"/>
    </source>
</evidence>
<dbReference type="EnsemblPlants" id="OMERI03G18150.1">
    <property type="protein sequence ID" value="OMERI03G18150.1"/>
    <property type="gene ID" value="OMERI03G18150"/>
</dbReference>
<feature type="compositionally biased region" description="Low complexity" evidence="1">
    <location>
        <begin position="29"/>
        <end position="41"/>
    </location>
</feature>
<feature type="region of interest" description="Disordered" evidence="1">
    <location>
        <begin position="1"/>
        <end position="41"/>
    </location>
</feature>
<dbReference type="Gramene" id="OMERI03G18150.1">
    <property type="protein sequence ID" value="OMERI03G18150.1"/>
    <property type="gene ID" value="OMERI03G18150"/>
</dbReference>
<reference evidence="2" key="1">
    <citation type="submission" date="2015-04" db="UniProtKB">
        <authorList>
            <consortium name="EnsemblPlants"/>
        </authorList>
    </citation>
    <scope>IDENTIFICATION</scope>
</reference>
<dbReference type="Proteomes" id="UP000008021">
    <property type="component" value="Chromosome 3"/>
</dbReference>
<reference evidence="2" key="2">
    <citation type="submission" date="2018-05" db="EMBL/GenBank/DDBJ databases">
        <title>OmerRS3 (Oryza meridionalis Reference Sequence Version 3).</title>
        <authorList>
            <person name="Zhang J."/>
            <person name="Kudrna D."/>
            <person name="Lee S."/>
            <person name="Talag J."/>
            <person name="Welchert J."/>
            <person name="Wing R.A."/>
        </authorList>
    </citation>
    <scope>NUCLEOTIDE SEQUENCE [LARGE SCALE GENOMIC DNA]</scope>
    <source>
        <strain evidence="2">cv. OR44</strain>
    </source>
</reference>
<dbReference type="HOGENOM" id="CLU_2350281_0_0_1"/>
<evidence type="ECO:0000313" key="2">
    <source>
        <dbReference type="EnsemblPlants" id="OMERI03G18150.1"/>
    </source>
</evidence>
<name>A0A0E0D1J5_9ORYZ</name>